<dbReference type="eggNOG" id="COG1473">
    <property type="taxonomic scope" value="Bacteria"/>
</dbReference>
<evidence type="ECO:0000313" key="3">
    <source>
        <dbReference type="EMBL" id="ABR46285.1"/>
    </source>
</evidence>
<dbReference type="InterPro" id="IPR011650">
    <property type="entry name" value="Peptidase_M20_dimer"/>
</dbReference>
<evidence type="ECO:0000256" key="1">
    <source>
        <dbReference type="PIRNR" id="PIRNR037226"/>
    </source>
</evidence>
<dbReference type="GO" id="GO:0071713">
    <property type="term" value="F:para-aminobenzoyl-glutamate hydrolase activity"/>
    <property type="evidence" value="ECO:0007669"/>
    <property type="project" value="TreeGrafter"/>
</dbReference>
<name>A6TJB7_ALKMQ</name>
<dbReference type="Pfam" id="PF01546">
    <property type="entry name" value="Peptidase_M20"/>
    <property type="match status" value="1"/>
</dbReference>
<dbReference type="InterPro" id="IPR002933">
    <property type="entry name" value="Peptidase_M20"/>
</dbReference>
<dbReference type="RefSeq" id="WP_011971194.1">
    <property type="nucleotide sequence ID" value="NC_009633.1"/>
</dbReference>
<dbReference type="STRING" id="293826.Amet_0042"/>
<dbReference type="InterPro" id="IPR036264">
    <property type="entry name" value="Bact_exopeptidase_dim_dom"/>
</dbReference>
<sequence>MRQIAEKLTHGIKEELIQLSEYIFNNPELGYEEFKACEAHVKLLKRHGFVVEEGFLDIKTAFKAVYDSGIPGPVVAFLSEYDALPGMGHGCGHNLLGATTTGAGITVSKLMKEMGLRGKVMVFGTPAEETSGAKVQMTNEGAFEDVDVAMQAHPASQHMKSGKSLALEAIQFTFTGKSAHAAASPEEGINALDAAINTFVSINALRQHILPSARIHGIISEGGKAANIVPDLAIAQFYVRATTKTYLQELVEKVKNCARAGAMAAGAKVEFYNYEASYDNLVTNETLSEAYSRRLMEVGVEKIEGAKKGYGSLDLGNISHVGPTIHPYFRICEENIPAHTKAFAAATQTPFAYESMVKTINALALTATDVLEDEKLLKKIKEEFQKAEK</sequence>
<protein>
    <recommendedName>
        <fullName evidence="1">Peptidase M20 domain-containing protein 2</fullName>
    </recommendedName>
</protein>
<feature type="domain" description="Peptidase M20 dimerisation" evidence="2">
    <location>
        <begin position="171"/>
        <end position="260"/>
    </location>
</feature>
<dbReference type="NCBIfam" id="TIGR01891">
    <property type="entry name" value="amidohydrolases"/>
    <property type="match status" value="1"/>
</dbReference>
<dbReference type="InterPro" id="IPR052030">
    <property type="entry name" value="Peptidase_M20/M20A_hydrolases"/>
</dbReference>
<dbReference type="InterPro" id="IPR017144">
    <property type="entry name" value="Xaa-Arg_dipeptidase"/>
</dbReference>
<dbReference type="FunFam" id="3.30.70.360:FF:000004">
    <property type="entry name" value="Peptidase M20 domain-containing protein 2"/>
    <property type="match status" value="1"/>
</dbReference>
<dbReference type="GO" id="GO:0046657">
    <property type="term" value="P:folic acid catabolic process"/>
    <property type="evidence" value="ECO:0007669"/>
    <property type="project" value="TreeGrafter"/>
</dbReference>
<accession>A6TJB7</accession>
<reference evidence="4" key="1">
    <citation type="journal article" date="2016" name="Genome Announc.">
        <title>Complete genome sequence of Alkaliphilus metalliredigens strain QYMF, an alkaliphilic and metal-reducing bacterium isolated from borax-contaminated leachate ponds.</title>
        <authorList>
            <person name="Hwang C."/>
            <person name="Copeland A."/>
            <person name="Lucas S."/>
            <person name="Lapidus A."/>
            <person name="Barry K."/>
            <person name="Detter J.C."/>
            <person name="Glavina Del Rio T."/>
            <person name="Hammon N."/>
            <person name="Israni S."/>
            <person name="Dalin E."/>
            <person name="Tice H."/>
            <person name="Pitluck S."/>
            <person name="Chertkov O."/>
            <person name="Brettin T."/>
            <person name="Bruce D."/>
            <person name="Han C."/>
            <person name="Schmutz J."/>
            <person name="Larimer F."/>
            <person name="Land M.L."/>
            <person name="Hauser L."/>
            <person name="Kyrpides N."/>
            <person name="Mikhailova N."/>
            <person name="Ye Q."/>
            <person name="Zhou J."/>
            <person name="Richardson P."/>
            <person name="Fields M.W."/>
        </authorList>
    </citation>
    <scope>NUCLEOTIDE SEQUENCE [LARGE SCALE GENOMIC DNA]</scope>
    <source>
        <strain evidence="4">QYMF</strain>
    </source>
</reference>
<dbReference type="PANTHER" id="PTHR30575">
    <property type="entry name" value="PEPTIDASE M20"/>
    <property type="match status" value="1"/>
</dbReference>
<dbReference type="EMBL" id="CP000724">
    <property type="protein sequence ID" value="ABR46285.1"/>
    <property type="molecule type" value="Genomic_DNA"/>
</dbReference>
<comment type="similarity">
    <text evidence="1">Belongs to the peptidase M20A family.</text>
</comment>
<dbReference type="InterPro" id="IPR017439">
    <property type="entry name" value="Amidohydrolase"/>
</dbReference>
<organism evidence="3 4">
    <name type="scientific">Alkaliphilus metalliredigens (strain QYMF)</name>
    <dbReference type="NCBI Taxonomy" id="293826"/>
    <lineage>
        <taxon>Bacteria</taxon>
        <taxon>Bacillati</taxon>
        <taxon>Bacillota</taxon>
        <taxon>Clostridia</taxon>
        <taxon>Peptostreptococcales</taxon>
        <taxon>Natronincolaceae</taxon>
        <taxon>Alkaliphilus</taxon>
    </lineage>
</organism>
<dbReference type="HOGENOM" id="CLU_031812_1_0_9"/>
<gene>
    <name evidence="3" type="ordered locus">Amet_0042</name>
</gene>
<evidence type="ECO:0000313" key="4">
    <source>
        <dbReference type="Proteomes" id="UP000001572"/>
    </source>
</evidence>
<dbReference type="PANTHER" id="PTHR30575:SF0">
    <property type="entry name" value="XAA-ARG DIPEPTIDASE"/>
    <property type="match status" value="1"/>
</dbReference>
<dbReference type="Gene3D" id="3.40.630.10">
    <property type="entry name" value="Zn peptidases"/>
    <property type="match status" value="1"/>
</dbReference>
<dbReference type="KEGG" id="amt:Amet_0042"/>
<keyword evidence="3" id="KW-0378">Hydrolase</keyword>
<dbReference type="OrthoDB" id="9781032at2"/>
<proteinExistence type="inferred from homology"/>
<dbReference type="Proteomes" id="UP000001572">
    <property type="component" value="Chromosome"/>
</dbReference>
<dbReference type="Gene3D" id="3.30.70.360">
    <property type="match status" value="1"/>
</dbReference>
<dbReference type="SUPFAM" id="SSF53187">
    <property type="entry name" value="Zn-dependent exopeptidases"/>
    <property type="match status" value="1"/>
</dbReference>
<keyword evidence="4" id="KW-1185">Reference proteome</keyword>
<dbReference type="GO" id="GO:0005737">
    <property type="term" value="C:cytoplasm"/>
    <property type="evidence" value="ECO:0007669"/>
    <property type="project" value="TreeGrafter"/>
</dbReference>
<dbReference type="PIRSF" id="PIRSF037226">
    <property type="entry name" value="Amidohydrolase_ACY1L2_prd"/>
    <property type="match status" value="1"/>
</dbReference>
<dbReference type="GO" id="GO:0016805">
    <property type="term" value="F:dipeptidase activity"/>
    <property type="evidence" value="ECO:0007669"/>
    <property type="project" value="InterPro"/>
</dbReference>
<dbReference type="CDD" id="cd03887">
    <property type="entry name" value="M20_Acy1L2"/>
    <property type="match status" value="1"/>
</dbReference>
<dbReference type="SUPFAM" id="SSF55031">
    <property type="entry name" value="Bacterial exopeptidase dimerisation domain"/>
    <property type="match status" value="1"/>
</dbReference>
<dbReference type="AlphaFoldDB" id="A6TJB7"/>
<evidence type="ECO:0000259" key="2">
    <source>
        <dbReference type="Pfam" id="PF07687"/>
    </source>
</evidence>
<dbReference type="Pfam" id="PF07687">
    <property type="entry name" value="M20_dimer"/>
    <property type="match status" value="1"/>
</dbReference>